<comment type="similarity">
    <text evidence="1">Belongs to the BolA/IbaG family.</text>
</comment>
<gene>
    <name evidence="3" type="ORF">DFH01_18025</name>
</gene>
<dbReference type="InterPro" id="IPR002634">
    <property type="entry name" value="BolA"/>
</dbReference>
<dbReference type="Pfam" id="PF01722">
    <property type="entry name" value="BolA"/>
    <property type="match status" value="1"/>
</dbReference>
<name>A0A317FAM2_9PROT</name>
<feature type="region of interest" description="Disordered" evidence="2">
    <location>
        <begin position="21"/>
        <end position="43"/>
    </location>
</feature>
<dbReference type="Proteomes" id="UP000245765">
    <property type="component" value="Unassembled WGS sequence"/>
</dbReference>
<proteinExistence type="inferred from homology"/>
<dbReference type="PANTHER" id="PTHR46230">
    <property type="match status" value="1"/>
</dbReference>
<dbReference type="PANTHER" id="PTHR46230:SF7">
    <property type="entry name" value="BOLA-LIKE PROTEIN 1"/>
    <property type="match status" value="1"/>
</dbReference>
<dbReference type="Gene3D" id="3.30.300.90">
    <property type="entry name" value="BolA-like"/>
    <property type="match status" value="1"/>
</dbReference>
<accession>A0A317FAM2</accession>
<dbReference type="InterPro" id="IPR036065">
    <property type="entry name" value="BolA-like_sf"/>
</dbReference>
<organism evidence="3 4">
    <name type="scientific">Falsiroseomonas bella</name>
    <dbReference type="NCBI Taxonomy" id="2184016"/>
    <lineage>
        <taxon>Bacteria</taxon>
        <taxon>Pseudomonadati</taxon>
        <taxon>Pseudomonadota</taxon>
        <taxon>Alphaproteobacteria</taxon>
        <taxon>Acetobacterales</taxon>
        <taxon>Roseomonadaceae</taxon>
        <taxon>Falsiroseomonas</taxon>
    </lineage>
</organism>
<dbReference type="RefSeq" id="WP_109871870.1">
    <property type="nucleotide sequence ID" value="NZ_QGNA01000004.1"/>
</dbReference>
<evidence type="ECO:0000313" key="4">
    <source>
        <dbReference type="Proteomes" id="UP000245765"/>
    </source>
</evidence>
<dbReference type="EMBL" id="QGNA01000004">
    <property type="protein sequence ID" value="PWS35503.1"/>
    <property type="molecule type" value="Genomic_DNA"/>
</dbReference>
<evidence type="ECO:0000256" key="1">
    <source>
        <dbReference type="RuleBase" id="RU003860"/>
    </source>
</evidence>
<comment type="caution">
    <text evidence="3">The sequence shown here is derived from an EMBL/GenBank/DDBJ whole genome shotgun (WGS) entry which is preliminary data.</text>
</comment>
<evidence type="ECO:0000313" key="3">
    <source>
        <dbReference type="EMBL" id="PWS35503.1"/>
    </source>
</evidence>
<evidence type="ECO:0000256" key="2">
    <source>
        <dbReference type="SAM" id="MobiDB-lite"/>
    </source>
</evidence>
<dbReference type="GO" id="GO:0016226">
    <property type="term" value="P:iron-sulfur cluster assembly"/>
    <property type="evidence" value="ECO:0007669"/>
    <property type="project" value="TreeGrafter"/>
</dbReference>
<sequence>MSRRADRIAAALRAAFPPAEVEVADDSHRHAGHAGARPEGETHYSVRVVSPAFAGMSRVARSRAVHDALSAEFAGGMHALALTLKTPEEAR</sequence>
<dbReference type="AlphaFoldDB" id="A0A317FAM2"/>
<dbReference type="OrthoDB" id="9811118at2"/>
<protein>
    <submittedName>
        <fullName evidence="3">BolA family transcriptional regulator</fullName>
    </submittedName>
</protein>
<dbReference type="SUPFAM" id="SSF82657">
    <property type="entry name" value="BolA-like"/>
    <property type="match status" value="1"/>
</dbReference>
<dbReference type="PIRSF" id="PIRSF003113">
    <property type="entry name" value="BolA"/>
    <property type="match status" value="1"/>
</dbReference>
<keyword evidence="4" id="KW-1185">Reference proteome</keyword>
<reference evidence="4" key="1">
    <citation type="submission" date="2018-05" db="EMBL/GenBank/DDBJ databases">
        <authorList>
            <person name="Du Z."/>
            <person name="Wang X."/>
        </authorList>
    </citation>
    <scope>NUCLEOTIDE SEQUENCE [LARGE SCALE GENOMIC DNA]</scope>
    <source>
        <strain evidence="4">CQN31</strain>
    </source>
</reference>